<dbReference type="GO" id="GO:0005886">
    <property type="term" value="C:plasma membrane"/>
    <property type="evidence" value="ECO:0007669"/>
    <property type="project" value="TreeGrafter"/>
</dbReference>
<feature type="transmembrane region" description="Helical" evidence="7">
    <location>
        <begin position="873"/>
        <end position="895"/>
    </location>
</feature>
<reference evidence="8 9" key="1">
    <citation type="journal article" date="2023" name="Insect Mol. Biol.">
        <title>Genome sequencing provides insights into the evolution of gene families encoding plant cell wall-degrading enzymes in longhorned beetles.</title>
        <authorList>
            <person name="Shin N.R."/>
            <person name="Okamura Y."/>
            <person name="Kirsch R."/>
            <person name="Pauchet Y."/>
        </authorList>
    </citation>
    <scope>NUCLEOTIDE SEQUENCE [LARGE SCALE GENOMIC DNA]</scope>
    <source>
        <strain evidence="8">EAD_L_NR</strain>
    </source>
</reference>
<evidence type="ECO:0000256" key="6">
    <source>
        <dbReference type="ARBA" id="ARBA00023136"/>
    </source>
</evidence>
<evidence type="ECO:0000256" key="1">
    <source>
        <dbReference type="ARBA" id="ARBA00004141"/>
    </source>
</evidence>
<name>A0AAV8VVP6_9CUCU</name>
<feature type="transmembrane region" description="Helical" evidence="7">
    <location>
        <begin position="656"/>
        <end position="679"/>
    </location>
</feature>
<organism evidence="8 9">
    <name type="scientific">Exocentrus adspersus</name>
    <dbReference type="NCBI Taxonomy" id="1586481"/>
    <lineage>
        <taxon>Eukaryota</taxon>
        <taxon>Metazoa</taxon>
        <taxon>Ecdysozoa</taxon>
        <taxon>Arthropoda</taxon>
        <taxon>Hexapoda</taxon>
        <taxon>Insecta</taxon>
        <taxon>Pterygota</taxon>
        <taxon>Neoptera</taxon>
        <taxon>Endopterygota</taxon>
        <taxon>Coleoptera</taxon>
        <taxon>Polyphaga</taxon>
        <taxon>Cucujiformia</taxon>
        <taxon>Chrysomeloidea</taxon>
        <taxon>Cerambycidae</taxon>
        <taxon>Lamiinae</taxon>
        <taxon>Acanthocinini</taxon>
        <taxon>Exocentrus</taxon>
    </lineage>
</organism>
<accession>A0AAV8VVP6</accession>
<keyword evidence="9" id="KW-1185">Reference proteome</keyword>
<evidence type="ECO:0000256" key="4">
    <source>
        <dbReference type="ARBA" id="ARBA00022692"/>
    </source>
</evidence>
<feature type="transmembrane region" description="Helical" evidence="7">
    <location>
        <begin position="691"/>
        <end position="713"/>
    </location>
</feature>
<evidence type="ECO:0000256" key="3">
    <source>
        <dbReference type="ARBA" id="ARBA00022448"/>
    </source>
</evidence>
<feature type="transmembrane region" description="Helical" evidence="7">
    <location>
        <begin position="542"/>
        <end position="563"/>
    </location>
</feature>
<feature type="transmembrane region" description="Helical" evidence="7">
    <location>
        <begin position="419"/>
        <end position="442"/>
    </location>
</feature>
<feature type="transmembrane region" description="Helical" evidence="7">
    <location>
        <begin position="281"/>
        <end position="301"/>
    </location>
</feature>
<feature type="transmembrane region" description="Helical" evidence="7">
    <location>
        <begin position="768"/>
        <end position="789"/>
    </location>
</feature>
<evidence type="ECO:0000256" key="5">
    <source>
        <dbReference type="ARBA" id="ARBA00022989"/>
    </source>
</evidence>
<feature type="transmembrane region" description="Helical" evidence="7">
    <location>
        <begin position="385"/>
        <end position="407"/>
    </location>
</feature>
<keyword evidence="3" id="KW-0813">Transport</keyword>
<feature type="transmembrane region" description="Helical" evidence="7">
    <location>
        <begin position="625"/>
        <end position="644"/>
    </location>
</feature>
<dbReference type="PANTHER" id="PTHR10332:SF88">
    <property type="entry name" value="EQUILIBRATIVE NUCLEOSIDE TRANSPORTER 1, ISOFORM A"/>
    <property type="match status" value="1"/>
</dbReference>
<feature type="transmembrane region" description="Helical" evidence="7">
    <location>
        <begin position="154"/>
        <end position="174"/>
    </location>
</feature>
<sequence length="933" mass="104101">MTKDVGIAIKKVSVYSLDKFPVPLNPIINERKKLKDAAPRDKFYFVHILFFMLGITHFICFTFFITANAYWMYKFRNTTAEITDTASRTFLQTHFAPGINIVGNLVSPVIAILSTFFGYKIRVRVRGLTTLSLLSLSFMLTTGFAMINTDSWQVLFFVITMLTMSVITGSNSAYSAGNITILSKFPSRFMKVYLIGQGFGGMFNSSLQVLSIAVSPSTQESALFYFTVGSLLMMATLILFYSSKYNRLYTYYVDSVVEDVSKEVMPLSEVRGIAKQIWSQILVFALWLMSMSAIVSVTPLIVSENYGSGSLWTDKYFVPVTTYLLGDIVGFIGRLISAKVNKRLRGVPLCIFVSVWIAVFIPMVYLCNAQPRKHLPVLLPHDWEYTLIAGVFWFSTGYVLNMLYLSIGKEVGPGKVENAYLVFLSSISISSVMITPVGLFAVDVLKSCLDYYSFQERQHCDGGDAFKAVITQSDLTTGPRVFSVNVVILLPSVVSLSCIKMSKDPGLAIKKVSLCSLDNFQLPAIKPIEIKALKDAAPKDKLYFVHILFFLMGLMHFIPYSFFVTANAYWMYKFRNTTADITDTDSRTFLQTHFAPGNNGIATITPPIIVVLSTFFGYKIRARVRVLVTLGLMSSSFILGTAFVKIDTDDWQTLFFAITMFTLLVISAANSAFSAGNLTILSKFPRYFMKVYLIGQGFGGTFNAILQIISLALGTSTEVSALFLLCIRINRYNVLYLYYVNSVKEDITKAVMPLSEARKLAKQIWSQIAGFALFLLTMAPVTSNITSLVVSENYGSGSVWTDKYFVPVITFLYGDILSFLGRVTSSKTNKGLQGVKLCVFLVVRMVLFVPLIYFCNAQPRKHLPVLLPHDWEYMVVLGIYSFSNGYILNMLYLSIAKTVEPEKVEDAYLVMLSGASISAALISPVGLFSVEVL</sequence>
<protein>
    <recommendedName>
        <fullName evidence="10">Equilibrative nucleoside transporter 3</fullName>
    </recommendedName>
</protein>
<comment type="similarity">
    <text evidence="2">Belongs to the SLC29A/ENT transporter (TC 2.A.57) family.</text>
</comment>
<feature type="transmembrane region" description="Helical" evidence="7">
    <location>
        <begin position="600"/>
        <end position="618"/>
    </location>
</feature>
<feature type="transmembrane region" description="Helical" evidence="7">
    <location>
        <begin position="835"/>
        <end position="853"/>
    </location>
</feature>
<dbReference type="Pfam" id="PF01733">
    <property type="entry name" value="Nucleoside_tran"/>
    <property type="match status" value="2"/>
</dbReference>
<keyword evidence="6 7" id="KW-0472">Membrane</keyword>
<feature type="transmembrane region" description="Helical" evidence="7">
    <location>
        <begin position="907"/>
        <end position="930"/>
    </location>
</feature>
<feature type="transmembrane region" description="Helical" evidence="7">
    <location>
        <begin position="481"/>
        <end position="499"/>
    </location>
</feature>
<dbReference type="Proteomes" id="UP001159042">
    <property type="component" value="Unassembled WGS sequence"/>
</dbReference>
<evidence type="ECO:0000256" key="7">
    <source>
        <dbReference type="SAM" id="Phobius"/>
    </source>
</evidence>
<dbReference type="PANTHER" id="PTHR10332">
    <property type="entry name" value="EQUILIBRATIVE NUCLEOSIDE TRANSPORTER"/>
    <property type="match status" value="1"/>
</dbReference>
<dbReference type="InterPro" id="IPR002259">
    <property type="entry name" value="Eqnu_transpt"/>
</dbReference>
<dbReference type="AlphaFoldDB" id="A0AAV8VVP6"/>
<keyword evidence="5 7" id="KW-1133">Transmembrane helix</keyword>
<dbReference type="GO" id="GO:0005337">
    <property type="term" value="F:nucleoside transmembrane transporter activity"/>
    <property type="evidence" value="ECO:0007669"/>
    <property type="project" value="InterPro"/>
</dbReference>
<feature type="transmembrane region" description="Helical" evidence="7">
    <location>
        <begin position="98"/>
        <end position="119"/>
    </location>
</feature>
<keyword evidence="4 7" id="KW-0812">Transmembrane</keyword>
<feature type="transmembrane region" description="Helical" evidence="7">
    <location>
        <begin position="719"/>
        <end position="739"/>
    </location>
</feature>
<evidence type="ECO:0000313" key="9">
    <source>
        <dbReference type="Proteomes" id="UP001159042"/>
    </source>
</evidence>
<feature type="transmembrane region" description="Helical" evidence="7">
    <location>
        <begin position="316"/>
        <end position="335"/>
    </location>
</feature>
<feature type="transmembrane region" description="Helical" evidence="7">
    <location>
        <begin position="43"/>
        <end position="65"/>
    </location>
</feature>
<feature type="transmembrane region" description="Helical" evidence="7">
    <location>
        <begin position="222"/>
        <end position="241"/>
    </location>
</feature>
<evidence type="ECO:0008006" key="10">
    <source>
        <dbReference type="Google" id="ProtNLM"/>
    </source>
</evidence>
<evidence type="ECO:0000256" key="2">
    <source>
        <dbReference type="ARBA" id="ARBA00007965"/>
    </source>
</evidence>
<gene>
    <name evidence="8" type="ORF">NQ315_005191</name>
</gene>
<evidence type="ECO:0000313" key="8">
    <source>
        <dbReference type="EMBL" id="KAJ8917741.1"/>
    </source>
</evidence>
<comment type="subcellular location">
    <subcellularLocation>
        <location evidence="1">Membrane</location>
        <topology evidence="1">Multi-pass membrane protein</topology>
    </subcellularLocation>
</comment>
<feature type="transmembrane region" description="Helical" evidence="7">
    <location>
        <begin position="347"/>
        <end position="365"/>
    </location>
</feature>
<dbReference type="EMBL" id="JANEYG010000031">
    <property type="protein sequence ID" value="KAJ8917741.1"/>
    <property type="molecule type" value="Genomic_DNA"/>
</dbReference>
<comment type="caution">
    <text evidence="8">The sequence shown here is derived from an EMBL/GenBank/DDBJ whole genome shotgun (WGS) entry which is preliminary data.</text>
</comment>
<feature type="transmembrane region" description="Helical" evidence="7">
    <location>
        <begin position="804"/>
        <end position="823"/>
    </location>
</feature>
<feature type="transmembrane region" description="Helical" evidence="7">
    <location>
        <begin position="131"/>
        <end position="148"/>
    </location>
</feature>
<proteinExistence type="inferred from homology"/>
<feature type="transmembrane region" description="Helical" evidence="7">
    <location>
        <begin position="194"/>
        <end position="216"/>
    </location>
</feature>